<dbReference type="HOGENOM" id="CLU_1525998_0_0_1"/>
<sequence length="184" mass="20824">MSTLRQRNALRKLVNPGQSDEESNQSGQSGQSSQSNKNKRKKISARKNEVLFIFLQIELGLSSPQVLSSKTSIRKSRQKKAAERKEALLKILEEFQEPEDNKSERKSKENKVYLRSFDTFPYPVPHKGKGKDNKLKLRSSGTIPYPVSSEGKDNDYKIDLWSSSSTSSTFPRPVSFKGKGEDIN</sequence>
<proteinExistence type="predicted"/>
<gene>
    <name evidence="2" type="ORF">GLOINDRAFT_8375</name>
</gene>
<accession>U9SZN1</accession>
<dbReference type="AlphaFoldDB" id="U9SZN1"/>
<feature type="region of interest" description="Disordered" evidence="1">
    <location>
        <begin position="1"/>
        <end position="42"/>
    </location>
</feature>
<reference evidence="2" key="1">
    <citation type="submission" date="2013-07" db="EMBL/GenBank/DDBJ databases">
        <title>The genome of an arbuscular mycorrhizal fungus provides insights into the evolution of the oldest plant symbiosis.</title>
        <authorList>
            <consortium name="DOE Joint Genome Institute"/>
            <person name="Tisserant E."/>
            <person name="Malbreil M."/>
            <person name="Kuo A."/>
            <person name="Kohler A."/>
            <person name="Symeonidi A."/>
            <person name="Balestrini R."/>
            <person name="Charron P."/>
            <person name="Duensing N."/>
            <person name="Frei-dit-Frey N."/>
            <person name="Gianinazzi-Pearson V."/>
            <person name="Gilbert B."/>
            <person name="Handa Y."/>
            <person name="Hijri M."/>
            <person name="Kaul R."/>
            <person name="Kawaguchi M."/>
            <person name="Krajinski F."/>
            <person name="Lammers P."/>
            <person name="Lapierre D."/>
            <person name="Masclaux F.G."/>
            <person name="Murat C."/>
            <person name="Morin E."/>
            <person name="Ndikumana S."/>
            <person name="Pagni M."/>
            <person name="Petitpierre D."/>
            <person name="Requena N."/>
            <person name="Rosikiewicz P."/>
            <person name="Riley R."/>
            <person name="Saito K."/>
            <person name="San Clemente H."/>
            <person name="Shapiro H."/>
            <person name="van Tuinen D."/>
            <person name="Becard G."/>
            <person name="Bonfante P."/>
            <person name="Paszkowski U."/>
            <person name="Shachar-Hill Y."/>
            <person name="Young J.P."/>
            <person name="Sanders I.R."/>
            <person name="Henrissat B."/>
            <person name="Rensing S.A."/>
            <person name="Grigoriev I.V."/>
            <person name="Corradi N."/>
            <person name="Roux C."/>
            <person name="Martin F."/>
        </authorList>
    </citation>
    <scope>NUCLEOTIDE SEQUENCE</scope>
    <source>
        <strain evidence="2">DAOM 197198</strain>
    </source>
</reference>
<feature type="compositionally biased region" description="Low complexity" evidence="1">
    <location>
        <begin position="24"/>
        <end position="36"/>
    </location>
</feature>
<evidence type="ECO:0000256" key="1">
    <source>
        <dbReference type="SAM" id="MobiDB-lite"/>
    </source>
</evidence>
<dbReference type="VEuPathDB" id="FungiDB:RhiirFUN_022159"/>
<organism evidence="2">
    <name type="scientific">Rhizophagus irregularis (strain DAOM 181602 / DAOM 197198 / MUCL 43194)</name>
    <name type="common">Arbuscular mycorrhizal fungus</name>
    <name type="synonym">Glomus intraradices</name>
    <dbReference type="NCBI Taxonomy" id="747089"/>
    <lineage>
        <taxon>Eukaryota</taxon>
        <taxon>Fungi</taxon>
        <taxon>Fungi incertae sedis</taxon>
        <taxon>Mucoromycota</taxon>
        <taxon>Glomeromycotina</taxon>
        <taxon>Glomeromycetes</taxon>
        <taxon>Glomerales</taxon>
        <taxon>Glomeraceae</taxon>
        <taxon>Rhizophagus</taxon>
    </lineage>
</organism>
<dbReference type="EMBL" id="KI297122">
    <property type="protein sequence ID" value="ESA00557.1"/>
    <property type="molecule type" value="Genomic_DNA"/>
</dbReference>
<evidence type="ECO:0000313" key="2">
    <source>
        <dbReference type="EMBL" id="ESA00557.1"/>
    </source>
</evidence>
<protein>
    <submittedName>
        <fullName evidence="2">Uncharacterized protein</fullName>
    </submittedName>
</protein>
<feature type="region of interest" description="Disordered" evidence="1">
    <location>
        <begin position="123"/>
        <end position="184"/>
    </location>
</feature>
<name>U9SZN1_RHIID</name>